<dbReference type="InterPro" id="IPR000979">
    <property type="entry name" value="Phosphodiesterase_MJ0936/Vps29"/>
</dbReference>
<keyword evidence="2" id="KW-0479">Metal-binding</keyword>
<dbReference type="RefSeq" id="WP_039696393.1">
    <property type="nucleotide sequence ID" value="NZ_AUZH01000012.1"/>
</dbReference>
<evidence type="ECO:0000256" key="2">
    <source>
        <dbReference type="RuleBase" id="RU362039"/>
    </source>
</evidence>
<sequence length="173" mass="19937">MESRTIIVMSDSHGDREIISNIKQRYQGEVDAIFHNGDSELPSSDPIWDGIKVVRGNCDYDTGYPERLTTYLDDIVIAQTHGHLYNINFTWDRLDLFAQEEDADICLYGHLHRAAAWRNGKTVFINPGSVLQPRGEVKEKLYAKVTITSDKIKVDFYTRDHKLYPALSKEFDR</sequence>
<evidence type="ECO:0000256" key="1">
    <source>
        <dbReference type="ARBA" id="ARBA00008950"/>
    </source>
</evidence>
<evidence type="ECO:0000259" key="3">
    <source>
        <dbReference type="Pfam" id="PF12850"/>
    </source>
</evidence>
<evidence type="ECO:0000313" key="7">
    <source>
        <dbReference type="Proteomes" id="UP000182793"/>
    </source>
</evidence>
<dbReference type="InterPro" id="IPR029052">
    <property type="entry name" value="Metallo-depent_PP-like"/>
</dbReference>
<proteinExistence type="inferred from homology"/>
<evidence type="ECO:0000313" key="5">
    <source>
        <dbReference type="EMBL" id="SFL05761.1"/>
    </source>
</evidence>
<dbReference type="NCBIfam" id="TIGR00040">
    <property type="entry name" value="yfcE"/>
    <property type="match status" value="1"/>
</dbReference>
<dbReference type="EMBL" id="FOTG01000002">
    <property type="protein sequence ID" value="SFL05761.1"/>
    <property type="molecule type" value="Genomic_DNA"/>
</dbReference>
<dbReference type="GO" id="GO:0016787">
    <property type="term" value="F:hydrolase activity"/>
    <property type="evidence" value="ECO:0007669"/>
    <property type="project" value="UniProtKB-UniRule"/>
</dbReference>
<dbReference type="CDD" id="cd00841">
    <property type="entry name" value="MPP_YfcE"/>
    <property type="match status" value="1"/>
</dbReference>
<dbReference type="PANTHER" id="PTHR11124">
    <property type="entry name" value="VACUOLAR SORTING PROTEIN VPS29"/>
    <property type="match status" value="1"/>
</dbReference>
<dbReference type="GO" id="GO:0046872">
    <property type="term" value="F:metal ion binding"/>
    <property type="evidence" value="ECO:0007669"/>
    <property type="project" value="UniProtKB-KW"/>
</dbReference>
<reference evidence="5 7" key="2">
    <citation type="submission" date="2016-10" db="EMBL/GenBank/DDBJ databases">
        <authorList>
            <person name="Varghese N."/>
            <person name="Submissions S."/>
        </authorList>
    </citation>
    <scope>NUCLEOTIDE SEQUENCE [LARGE SCALE GENOMIC DNA]</scope>
    <source>
        <strain evidence="5 7">JB1</strain>
    </source>
</reference>
<comment type="similarity">
    <text evidence="1 2">Belongs to the metallophosphoesterase superfamily. YfcE family.</text>
</comment>
<comment type="cofactor">
    <cofactor evidence="2">
        <name>a divalent metal cation</name>
        <dbReference type="ChEBI" id="CHEBI:60240"/>
    </cofactor>
</comment>
<protein>
    <recommendedName>
        <fullName evidence="2">Phosphoesterase</fullName>
        <ecNumber evidence="2">3.1.4.-</ecNumber>
    </recommendedName>
</protein>
<dbReference type="Proteomes" id="UP000029382">
    <property type="component" value="Unassembled WGS sequence"/>
</dbReference>
<dbReference type="InterPro" id="IPR041802">
    <property type="entry name" value="MPP_YfcE"/>
</dbReference>
<dbReference type="Pfam" id="PF12850">
    <property type="entry name" value="Metallophos_2"/>
    <property type="match status" value="1"/>
</dbReference>
<evidence type="ECO:0000313" key="4">
    <source>
        <dbReference type="EMBL" id="KFN88437.1"/>
    </source>
</evidence>
<organism evidence="4 6">
    <name type="scientific">Streptococcus equinus JB1</name>
    <dbReference type="NCBI Taxonomy" id="1294274"/>
    <lineage>
        <taxon>Bacteria</taxon>
        <taxon>Bacillati</taxon>
        <taxon>Bacillota</taxon>
        <taxon>Bacilli</taxon>
        <taxon>Lactobacillales</taxon>
        <taxon>Streptococcaceae</taxon>
        <taxon>Streptococcus</taxon>
    </lineage>
</organism>
<accession>A0A091BXE7</accession>
<dbReference type="EMBL" id="AUZH01000012">
    <property type="protein sequence ID" value="KFN88437.1"/>
    <property type="molecule type" value="Genomic_DNA"/>
</dbReference>
<gene>
    <name evidence="4" type="ORF">H702_03340</name>
    <name evidence="5" type="ORF">SAMN02910290_00272</name>
</gene>
<feature type="domain" description="Calcineurin-like phosphoesterase" evidence="3">
    <location>
        <begin position="6"/>
        <end position="148"/>
    </location>
</feature>
<dbReference type="SUPFAM" id="SSF56300">
    <property type="entry name" value="Metallo-dependent phosphatases"/>
    <property type="match status" value="1"/>
</dbReference>
<keyword evidence="7" id="KW-1185">Reference proteome</keyword>
<dbReference type="Proteomes" id="UP000182793">
    <property type="component" value="Unassembled WGS sequence"/>
</dbReference>
<dbReference type="AlphaFoldDB" id="A0A091BXE7"/>
<name>A0A091BXE7_STREI</name>
<reference evidence="4 6" key="1">
    <citation type="journal article" date="2014" name="Genome Announc.">
        <title>Draft Genome Sequences of Streptococcus bovis Strains ATCC 33317 and JB1.</title>
        <authorList>
            <person name="Benahmed F.H."/>
            <person name="Gopinath G.R."/>
            <person name="Harbottle H."/>
            <person name="Cotta M.A."/>
            <person name="Luo Y."/>
            <person name="Henderson C."/>
            <person name="Teri P."/>
            <person name="Soppet D."/>
            <person name="Rasmussen M."/>
            <person name="Whitehead T.R."/>
            <person name="Davidson M."/>
        </authorList>
    </citation>
    <scope>NUCLEOTIDE SEQUENCE [LARGE SCALE GENOMIC DNA]</scope>
    <source>
        <strain evidence="4 6">JB1</strain>
    </source>
</reference>
<evidence type="ECO:0000313" key="6">
    <source>
        <dbReference type="Proteomes" id="UP000029382"/>
    </source>
</evidence>
<dbReference type="Gene3D" id="3.60.21.10">
    <property type="match status" value="1"/>
</dbReference>
<dbReference type="InterPro" id="IPR024654">
    <property type="entry name" value="Calcineurin-like_PHP_lpxH"/>
</dbReference>
<dbReference type="EC" id="3.1.4.-" evidence="2"/>
<comment type="caution">
    <text evidence="4">The sequence shown here is derived from an EMBL/GenBank/DDBJ whole genome shotgun (WGS) entry which is preliminary data.</text>
</comment>